<evidence type="ECO:0000313" key="3">
    <source>
        <dbReference type="Proteomes" id="UP001187682"/>
    </source>
</evidence>
<protein>
    <submittedName>
        <fullName evidence="2">Uncharacterized protein</fullName>
    </submittedName>
</protein>
<reference evidence="2" key="1">
    <citation type="submission" date="2018-03" db="EMBL/GenBank/DDBJ databases">
        <authorList>
            <person name="Guldener U."/>
        </authorList>
    </citation>
    <scope>NUCLEOTIDE SEQUENCE</scope>
</reference>
<sequence length="28" mass="3037">MGAKPHLWTGLPCTGSESVTPDELRKPE</sequence>
<name>A0AAE8N130_9PEZI</name>
<dbReference type="Proteomes" id="UP001187682">
    <property type="component" value="Unassembled WGS sequence"/>
</dbReference>
<evidence type="ECO:0000313" key="2">
    <source>
        <dbReference type="EMBL" id="SPO02905.1"/>
    </source>
</evidence>
<keyword evidence="3" id="KW-1185">Reference proteome</keyword>
<dbReference type="AlphaFoldDB" id="A0AAE8N130"/>
<dbReference type="EMBL" id="ONZQ02000007">
    <property type="protein sequence ID" value="SPO02905.1"/>
    <property type="molecule type" value="Genomic_DNA"/>
</dbReference>
<organism evidence="2 3">
    <name type="scientific">Cephalotrichum gorgonifer</name>
    <dbReference type="NCBI Taxonomy" id="2041049"/>
    <lineage>
        <taxon>Eukaryota</taxon>
        <taxon>Fungi</taxon>
        <taxon>Dikarya</taxon>
        <taxon>Ascomycota</taxon>
        <taxon>Pezizomycotina</taxon>
        <taxon>Sordariomycetes</taxon>
        <taxon>Hypocreomycetidae</taxon>
        <taxon>Microascales</taxon>
        <taxon>Microascaceae</taxon>
        <taxon>Cephalotrichum</taxon>
    </lineage>
</organism>
<proteinExistence type="predicted"/>
<evidence type="ECO:0000256" key="1">
    <source>
        <dbReference type="SAM" id="MobiDB-lite"/>
    </source>
</evidence>
<comment type="caution">
    <text evidence="2">The sequence shown here is derived from an EMBL/GenBank/DDBJ whole genome shotgun (WGS) entry which is preliminary data.</text>
</comment>
<gene>
    <name evidence="2" type="ORF">DNG_05583</name>
</gene>
<feature type="region of interest" description="Disordered" evidence="1">
    <location>
        <begin position="1"/>
        <end position="28"/>
    </location>
</feature>
<accession>A0AAE8N130</accession>